<dbReference type="EMBL" id="KD252603">
    <property type="protein sequence ID" value="EMS48064.1"/>
    <property type="molecule type" value="Genomic_DNA"/>
</dbReference>
<name>M7ZJ14_TRIUA</name>
<feature type="compositionally biased region" description="Basic and acidic residues" evidence="1">
    <location>
        <begin position="289"/>
        <end position="304"/>
    </location>
</feature>
<feature type="region of interest" description="Disordered" evidence="1">
    <location>
        <begin position="222"/>
        <end position="396"/>
    </location>
</feature>
<feature type="compositionally biased region" description="Basic residues" evidence="1">
    <location>
        <begin position="1"/>
        <end position="11"/>
    </location>
</feature>
<dbReference type="AlphaFoldDB" id="M7ZJ14"/>
<feature type="compositionally biased region" description="Basic and acidic residues" evidence="1">
    <location>
        <begin position="165"/>
        <end position="190"/>
    </location>
</feature>
<feature type="compositionally biased region" description="Basic and acidic residues" evidence="1">
    <location>
        <begin position="226"/>
        <end position="251"/>
    </location>
</feature>
<organism evidence="2">
    <name type="scientific">Triticum urartu</name>
    <name type="common">Red wild einkorn</name>
    <name type="synonym">Crithodium urartu</name>
    <dbReference type="NCBI Taxonomy" id="4572"/>
    <lineage>
        <taxon>Eukaryota</taxon>
        <taxon>Viridiplantae</taxon>
        <taxon>Streptophyta</taxon>
        <taxon>Embryophyta</taxon>
        <taxon>Tracheophyta</taxon>
        <taxon>Spermatophyta</taxon>
        <taxon>Magnoliopsida</taxon>
        <taxon>Liliopsida</taxon>
        <taxon>Poales</taxon>
        <taxon>Poaceae</taxon>
        <taxon>BOP clade</taxon>
        <taxon>Pooideae</taxon>
        <taxon>Triticodae</taxon>
        <taxon>Triticeae</taxon>
        <taxon>Triticinae</taxon>
        <taxon>Triticum</taxon>
    </lineage>
</organism>
<protein>
    <submittedName>
        <fullName evidence="2">Uncharacterized protein</fullName>
    </submittedName>
</protein>
<gene>
    <name evidence="2" type="ORF">TRIUR3_01950</name>
</gene>
<reference evidence="2" key="1">
    <citation type="journal article" date="2013" name="Nature">
        <title>Draft genome of the wheat A-genome progenitor Triticum urartu.</title>
        <authorList>
            <person name="Ling H.Q."/>
            <person name="Zhao S."/>
            <person name="Liu D."/>
            <person name="Wang J."/>
            <person name="Sun H."/>
            <person name="Zhang C."/>
            <person name="Fan H."/>
            <person name="Li D."/>
            <person name="Dong L."/>
            <person name="Tao Y."/>
            <person name="Gao C."/>
            <person name="Wu H."/>
            <person name="Li Y."/>
            <person name="Cui Y."/>
            <person name="Guo X."/>
            <person name="Zheng S."/>
            <person name="Wang B."/>
            <person name="Yu K."/>
            <person name="Liang Q."/>
            <person name="Yang W."/>
            <person name="Lou X."/>
            <person name="Chen J."/>
            <person name="Feng M."/>
            <person name="Jian J."/>
            <person name="Zhang X."/>
            <person name="Luo G."/>
            <person name="Jiang Y."/>
            <person name="Liu J."/>
            <person name="Wang Z."/>
            <person name="Sha Y."/>
            <person name="Zhang B."/>
            <person name="Wu H."/>
            <person name="Tang D."/>
            <person name="Shen Q."/>
            <person name="Xue P."/>
            <person name="Zou S."/>
            <person name="Wang X."/>
            <person name="Liu X."/>
            <person name="Wang F."/>
            <person name="Yang Y."/>
            <person name="An X."/>
            <person name="Dong Z."/>
            <person name="Zhang K."/>
            <person name="Zhang X."/>
            <person name="Luo M.C."/>
            <person name="Dvorak J."/>
            <person name="Tong Y."/>
            <person name="Wang J."/>
            <person name="Yang H."/>
            <person name="Li Z."/>
            <person name="Wang D."/>
            <person name="Zhang A."/>
            <person name="Wang J."/>
        </authorList>
    </citation>
    <scope>NUCLEOTIDE SEQUENCE</scope>
</reference>
<proteinExistence type="predicted"/>
<evidence type="ECO:0000256" key="1">
    <source>
        <dbReference type="SAM" id="MobiDB-lite"/>
    </source>
</evidence>
<accession>M7ZJ14</accession>
<sequence length="396" mass="42306">MGNAKSSRRCTRGSSDSGSSEEDDAPVVRAPTMPGPKTPRKGVNNKPTYKKINAVVPPKPTGNSSPGGGSKKKKDPRLVSDSTVQERRADPQLIKKVVNSKSTDKKVVNNKSMDKKIDDIVPPKPMEKSSASGSSQKNPPLVGDSVVHERQADPQLTKKVVNNKSTDKKVVNNKSTDKKVDDIVPPKPMEKSSVNGSSEKNPPLIGDSAVSQADLVLTKKVVNSKSTDKKVVNNKFTDKKVDDIVPPKPMEKSSAGVSSQKNPPLVGDSAVHQRQADPQLTKKVVNSKSTDKKVDDIVPPKPMEKSSASGSSEKNPPLIGDSAVSQADLLQLTDAPPKSSRKRDSKATDKKVDTVVPPKPMEKSSAGESCEKTGSRVVDVSAVQDPQLEAIEHESD</sequence>
<feature type="compositionally biased region" description="Basic and acidic residues" evidence="1">
    <location>
        <begin position="102"/>
        <end position="127"/>
    </location>
</feature>
<evidence type="ECO:0000313" key="2">
    <source>
        <dbReference type="EMBL" id="EMS48064.1"/>
    </source>
</evidence>
<feature type="region of interest" description="Disordered" evidence="1">
    <location>
        <begin position="1"/>
        <end position="210"/>
    </location>
</feature>
<feature type="compositionally biased region" description="Polar residues" evidence="1">
    <location>
        <begin position="129"/>
        <end position="138"/>
    </location>
</feature>